<keyword evidence="1" id="KW-0812">Transmembrane</keyword>
<dbReference type="PANTHER" id="PTHR38454">
    <property type="entry name" value="INTEGRAL MEMBRANE PROTEIN-RELATED"/>
    <property type="match status" value="1"/>
</dbReference>
<dbReference type="OrthoDB" id="9815466at2"/>
<feature type="transmembrane region" description="Helical" evidence="1">
    <location>
        <begin position="330"/>
        <end position="353"/>
    </location>
</feature>
<feature type="transmembrane region" description="Helical" evidence="1">
    <location>
        <begin position="821"/>
        <end position="839"/>
    </location>
</feature>
<feature type="transmembrane region" description="Helical" evidence="1">
    <location>
        <begin position="165"/>
        <end position="184"/>
    </location>
</feature>
<dbReference type="Pfam" id="PF09586">
    <property type="entry name" value="YfhO"/>
    <property type="match status" value="1"/>
</dbReference>
<protein>
    <submittedName>
        <fullName evidence="2">Predicted membrane protein</fullName>
    </submittedName>
</protein>
<feature type="transmembrane region" description="Helical" evidence="1">
    <location>
        <begin position="240"/>
        <end position="262"/>
    </location>
</feature>
<feature type="transmembrane region" description="Helical" evidence="1">
    <location>
        <begin position="301"/>
        <end position="318"/>
    </location>
</feature>
<reference evidence="2 3" key="1">
    <citation type="submission" date="2015-09" db="EMBL/GenBank/DDBJ databases">
        <authorList>
            <consortium name="Pathogen Informatics"/>
        </authorList>
    </citation>
    <scope>NUCLEOTIDE SEQUENCE [LARGE SCALE GENOMIC DNA]</scope>
    <source>
        <strain evidence="2 3">2789STDY5834876</strain>
    </source>
</reference>
<evidence type="ECO:0000313" key="2">
    <source>
        <dbReference type="EMBL" id="CUP30970.1"/>
    </source>
</evidence>
<accession>A0A174MA98</accession>
<dbReference type="EMBL" id="CYZU01000080">
    <property type="protein sequence ID" value="CUP30970.1"/>
    <property type="molecule type" value="Genomic_DNA"/>
</dbReference>
<dbReference type="AlphaFoldDB" id="A0A174MA98"/>
<evidence type="ECO:0000313" key="3">
    <source>
        <dbReference type="Proteomes" id="UP000095544"/>
    </source>
</evidence>
<dbReference type="InterPro" id="IPR018580">
    <property type="entry name" value="Uncharacterised_YfhO"/>
</dbReference>
<feature type="transmembrane region" description="Helical" evidence="1">
    <location>
        <begin position="110"/>
        <end position="132"/>
    </location>
</feature>
<organism evidence="2 3">
    <name type="scientific">Faecalicatena contorta</name>
    <dbReference type="NCBI Taxonomy" id="39482"/>
    <lineage>
        <taxon>Bacteria</taxon>
        <taxon>Bacillati</taxon>
        <taxon>Bacillota</taxon>
        <taxon>Clostridia</taxon>
        <taxon>Lachnospirales</taxon>
        <taxon>Lachnospiraceae</taxon>
        <taxon>Faecalicatena</taxon>
    </lineage>
</organism>
<name>A0A174MA98_9FIRM</name>
<feature type="transmembrane region" description="Helical" evidence="1">
    <location>
        <begin position="15"/>
        <end position="39"/>
    </location>
</feature>
<gene>
    <name evidence="2" type="ORF">ERS852491_04823</name>
</gene>
<dbReference type="Proteomes" id="UP000095544">
    <property type="component" value="Unassembled WGS sequence"/>
</dbReference>
<evidence type="ECO:0000256" key="1">
    <source>
        <dbReference type="SAM" id="Phobius"/>
    </source>
</evidence>
<feature type="transmembrane region" description="Helical" evidence="1">
    <location>
        <begin position="391"/>
        <end position="408"/>
    </location>
</feature>
<sequence length="851" mass="96223">MSEKFRSDATRKRNLLALGIVFLSSIFLYILMQAGSGLYPFGSKSNMLWDQDIQYVDYFAYYRNVLLGKADIGYSFTKSLGGSLVALFGYYLGCPLNLLVVFFKTEQLPLFLFILTAVKQGLAGVTAGIFFWKRFPAVSLRMRTLISLSYALMQYNMLQSSNIMWLDGVILLPLLLLAVYRFVSGNRKRWLFLTVLFSIAINWYTGYMTGLFAVCYFLYERILKIDKPDAKERKRFIKDTILCGGIMLAGVLGSCFIFYPVVVGLQKGKDAFVPEIFHLATHGSLLDAFKGFALGSYFESVSLYCGLLFFGFFLYYFFSRHVEKKEKILSVIAVMFMLVSCWFVPLDCIWSGLRYVASYPFRFAFIVIFLVLYLAARGVQEYEKVRDGKKMAAVYAGCILLFLVYHLAGGYGKNQLLLTEAVLAVYALLYLLSGMGKRKQAGLKNLVPAVLAVELVLNGIMTFQMNYEWNQDISAYQEYTARNAEQVAAVKKLESDEFYRMDTLNKRYDEESRCSAFLNEAMVYDYRGLNHYSSTFDGTTGDLLRDIGYSSESTISIVSESSLPADSLLGVKYLLSAAEVAGYEKVDSIPEANGKSVYYNLYVLDAGMEAADTVYEKTESANPFEYQNILFSKILGREVALYKKAEPEVRMEDQVLIFSIPASGKEDLLYGYVDSWVHDLVLYVDGEYRCNYATWLSYKIFNVGDGTKAHTAALDGYSGKEQDMTPYFYYLDQDLFEEVIQELKGKEMVTEKFEDGYVKGSYTAVEDCNMLLSIPYDDGWTASVNGKKVEIRPAANALMAIPLSAGENIIELKYEIPGVKAGIGLSILGLFMFLGICWMDRTKKPHALHKN</sequence>
<dbReference type="RefSeq" id="WP_055155203.1">
    <property type="nucleotide sequence ID" value="NZ_CYZU01000080.1"/>
</dbReference>
<feature type="transmembrane region" description="Helical" evidence="1">
    <location>
        <begin position="84"/>
        <end position="103"/>
    </location>
</feature>
<feature type="transmembrane region" description="Helical" evidence="1">
    <location>
        <begin position="359"/>
        <end position="379"/>
    </location>
</feature>
<feature type="transmembrane region" description="Helical" evidence="1">
    <location>
        <begin position="414"/>
        <end position="433"/>
    </location>
</feature>
<feature type="transmembrane region" description="Helical" evidence="1">
    <location>
        <begin position="445"/>
        <end position="465"/>
    </location>
</feature>
<dbReference type="PANTHER" id="PTHR38454:SF1">
    <property type="entry name" value="INTEGRAL MEMBRANE PROTEIN"/>
    <property type="match status" value="1"/>
</dbReference>
<keyword evidence="1" id="KW-1133">Transmembrane helix</keyword>
<dbReference type="STRING" id="39482.ERS852491_04823"/>
<keyword evidence="1" id="KW-0472">Membrane</keyword>
<proteinExistence type="predicted"/>